<accession>A0A3L8RFI6</accession>
<dbReference type="PROSITE" id="PS50994">
    <property type="entry name" value="INTEGRASE"/>
    <property type="match status" value="1"/>
</dbReference>
<dbReference type="Proteomes" id="UP000281594">
    <property type="component" value="Unassembled WGS sequence"/>
</dbReference>
<evidence type="ECO:0000313" key="3">
    <source>
        <dbReference type="EMBL" id="RLV77682.1"/>
    </source>
</evidence>
<comment type="function">
    <text evidence="1">Involved in the transposition of the insertion sequence.</text>
</comment>
<feature type="domain" description="Integrase catalytic" evidence="2">
    <location>
        <begin position="151"/>
        <end position="331"/>
    </location>
</feature>
<protein>
    <submittedName>
        <fullName evidence="3">Integrase</fullName>
    </submittedName>
</protein>
<dbReference type="Pfam" id="PF13683">
    <property type="entry name" value="rve_3"/>
    <property type="match status" value="1"/>
</dbReference>
<dbReference type="InterPro" id="IPR001584">
    <property type="entry name" value="Integrase_cat-core"/>
</dbReference>
<dbReference type="InterPro" id="IPR025948">
    <property type="entry name" value="HTH-like_dom"/>
</dbReference>
<dbReference type="PANTHER" id="PTHR46889:SF4">
    <property type="entry name" value="TRANSPOSASE INSO FOR INSERTION SEQUENCE ELEMENT IS911B-RELATED"/>
    <property type="match status" value="1"/>
</dbReference>
<dbReference type="InterPro" id="IPR050900">
    <property type="entry name" value="Transposase_IS3/IS150/IS904"/>
</dbReference>
<sequence>MSLRLLYLVITRLLSCFALLGRSSASKNIELLILRHEVAVLRRGNPKPRLDWADRALLAALARLLPRKLRAHRLVTPGTLLRWHRRLVTRKWTYPHQVGRPPIDEAIATLVERLARDNPSWGYKRIQGELQALGYRIGTSTIRRILRRLHIPPAPKRQTDTTWRQFLHAQASTMLAVDFFHVDCAVTLRRLYVFFAIEVDTRYVHILGTTPHPNGPWTTQQARNLLMELGDRASAFTFLVRDRAGQFTTAFDAVLASAGITVAKIPPRSPRANAYAERFVLTVRSEVTDRMLIFGQRHLQDVLSEYVRHYNGRRPHRALQLQPPQPNRPITSLTHERIKRRPILRGLINEYDRTA</sequence>
<dbReference type="InterPro" id="IPR036397">
    <property type="entry name" value="RNaseH_sf"/>
</dbReference>
<dbReference type="RefSeq" id="WP_121823986.1">
    <property type="nucleotide sequence ID" value="NC_022785.1"/>
</dbReference>
<reference evidence="3 4" key="1">
    <citation type="journal article" date="2018" name="J. Biol. Chem.">
        <title>Discovery of the actinoplanic acid pathway in Streptomyces rapamycinicus reveals a genetically conserved synergism with rapamycin.</title>
        <authorList>
            <person name="Mrak P."/>
            <person name="Krastel P."/>
            <person name="Pivk Lukancic P."/>
            <person name="Tao J."/>
            <person name="Pistorius D."/>
            <person name="Moore C.M."/>
        </authorList>
    </citation>
    <scope>NUCLEOTIDE SEQUENCE [LARGE SCALE GENOMIC DNA]</scope>
    <source>
        <strain evidence="3 4">NRRL 5491</strain>
    </source>
</reference>
<dbReference type="InterPro" id="IPR009057">
    <property type="entry name" value="Homeodomain-like_sf"/>
</dbReference>
<gene>
    <name evidence="3" type="ORF">D3C57_104895</name>
</gene>
<comment type="caution">
    <text evidence="3">The sequence shown here is derived from an EMBL/GenBank/DDBJ whole genome shotgun (WGS) entry which is preliminary data.</text>
</comment>
<dbReference type="EMBL" id="QYCY01000001">
    <property type="protein sequence ID" value="RLV77682.1"/>
    <property type="molecule type" value="Genomic_DNA"/>
</dbReference>
<dbReference type="GO" id="GO:0015074">
    <property type="term" value="P:DNA integration"/>
    <property type="evidence" value="ECO:0007669"/>
    <property type="project" value="InterPro"/>
</dbReference>
<evidence type="ECO:0000259" key="2">
    <source>
        <dbReference type="PROSITE" id="PS50994"/>
    </source>
</evidence>
<evidence type="ECO:0000256" key="1">
    <source>
        <dbReference type="ARBA" id="ARBA00002286"/>
    </source>
</evidence>
<dbReference type="Gene3D" id="3.30.420.10">
    <property type="entry name" value="Ribonuclease H-like superfamily/Ribonuclease H"/>
    <property type="match status" value="1"/>
</dbReference>
<name>A0A3L8RFI6_STRRN</name>
<dbReference type="SUPFAM" id="SSF53098">
    <property type="entry name" value="Ribonuclease H-like"/>
    <property type="match status" value="1"/>
</dbReference>
<dbReference type="InterPro" id="IPR012337">
    <property type="entry name" value="RNaseH-like_sf"/>
</dbReference>
<dbReference type="GO" id="GO:0003676">
    <property type="term" value="F:nucleic acid binding"/>
    <property type="evidence" value="ECO:0007669"/>
    <property type="project" value="InterPro"/>
</dbReference>
<dbReference type="SUPFAM" id="SSF46689">
    <property type="entry name" value="Homeodomain-like"/>
    <property type="match status" value="1"/>
</dbReference>
<organism evidence="3 4">
    <name type="scientific">Streptomyces rapamycinicus (strain ATCC 29253 / DSM 41530 / NRRL 5491 / AYB-994)</name>
    <name type="common">Streptomyces hygroscopicus (strain ATCC 29253)</name>
    <dbReference type="NCBI Taxonomy" id="1343740"/>
    <lineage>
        <taxon>Bacteria</taxon>
        <taxon>Bacillati</taxon>
        <taxon>Actinomycetota</taxon>
        <taxon>Actinomycetes</taxon>
        <taxon>Kitasatosporales</taxon>
        <taxon>Streptomycetaceae</taxon>
        <taxon>Streptomyces</taxon>
        <taxon>Streptomyces violaceusniger group</taxon>
    </lineage>
</organism>
<evidence type="ECO:0000313" key="4">
    <source>
        <dbReference type="Proteomes" id="UP000281594"/>
    </source>
</evidence>
<dbReference type="PANTHER" id="PTHR46889">
    <property type="entry name" value="TRANSPOSASE INSF FOR INSERTION SEQUENCE IS3B-RELATED"/>
    <property type="match status" value="1"/>
</dbReference>
<proteinExistence type="predicted"/>
<dbReference type="Pfam" id="PF13276">
    <property type="entry name" value="HTH_21"/>
    <property type="match status" value="1"/>
</dbReference>
<dbReference type="AlphaFoldDB" id="A0A3L8RFI6"/>